<keyword evidence="7" id="KW-0812">Transmembrane</keyword>
<reference evidence="10 12" key="2">
    <citation type="journal article" date="2013" name="Nature">
        <title>Insights into bilaterian evolution from three spiralian genomes.</title>
        <authorList>
            <person name="Simakov O."/>
            <person name="Marletaz F."/>
            <person name="Cho S.J."/>
            <person name="Edsinger-Gonzales E."/>
            <person name="Havlak P."/>
            <person name="Hellsten U."/>
            <person name="Kuo D.H."/>
            <person name="Larsson T."/>
            <person name="Lv J."/>
            <person name="Arendt D."/>
            <person name="Savage R."/>
            <person name="Osoegawa K."/>
            <person name="de Jong P."/>
            <person name="Grimwood J."/>
            <person name="Chapman J.A."/>
            <person name="Shapiro H."/>
            <person name="Aerts A."/>
            <person name="Otillar R.P."/>
            <person name="Terry A.Y."/>
            <person name="Boore J.L."/>
            <person name="Grigoriev I.V."/>
            <person name="Lindberg D.R."/>
            <person name="Seaver E.C."/>
            <person name="Weisblat D.A."/>
            <person name="Putnam N.H."/>
            <person name="Rokhsar D.S."/>
        </authorList>
    </citation>
    <scope>NUCLEOTIDE SEQUENCE</scope>
</reference>
<keyword evidence="1 5" id="KW-0245">EGF-like domain</keyword>
<dbReference type="EMBL" id="AMQM01004755">
    <property type="status" value="NOT_ANNOTATED_CDS"/>
    <property type="molecule type" value="Genomic_DNA"/>
</dbReference>
<dbReference type="Proteomes" id="UP000015101">
    <property type="component" value="Unassembled WGS sequence"/>
</dbReference>
<dbReference type="PROSITE" id="PS01186">
    <property type="entry name" value="EGF_2"/>
    <property type="match status" value="1"/>
</dbReference>
<dbReference type="OrthoDB" id="5965479at2759"/>
<keyword evidence="12" id="KW-1185">Reference proteome</keyword>
<dbReference type="InParanoid" id="T1FTK2"/>
<dbReference type="PANTHER" id="PTHR24034:SF205">
    <property type="entry name" value="NIDOGEN"/>
    <property type="match status" value="1"/>
</dbReference>
<feature type="repeat" description="TNFR-Cys" evidence="6">
    <location>
        <begin position="198"/>
        <end position="244"/>
    </location>
</feature>
<dbReference type="InterPro" id="IPR000742">
    <property type="entry name" value="EGF"/>
</dbReference>
<evidence type="ECO:0000256" key="4">
    <source>
        <dbReference type="ARBA" id="ARBA00023157"/>
    </source>
</evidence>
<dbReference type="InterPro" id="IPR009030">
    <property type="entry name" value="Growth_fac_rcpt_cys_sf"/>
</dbReference>
<evidence type="ECO:0000313" key="12">
    <source>
        <dbReference type="Proteomes" id="UP000015101"/>
    </source>
</evidence>
<evidence type="ECO:0000256" key="2">
    <source>
        <dbReference type="ARBA" id="ARBA00022729"/>
    </source>
</evidence>
<dbReference type="RefSeq" id="XP_009018711.1">
    <property type="nucleotide sequence ID" value="XM_009020463.1"/>
</dbReference>
<feature type="disulfide bond" evidence="6">
    <location>
        <begin position="226"/>
        <end position="244"/>
    </location>
</feature>
<dbReference type="Pfam" id="PF12947">
    <property type="entry name" value="EGF_3"/>
    <property type="match status" value="1"/>
</dbReference>
<proteinExistence type="predicted"/>
<evidence type="ECO:0008006" key="13">
    <source>
        <dbReference type="Google" id="ProtNLM"/>
    </source>
</evidence>
<feature type="transmembrane region" description="Helical" evidence="7">
    <location>
        <begin position="38"/>
        <end position="60"/>
    </location>
</feature>
<keyword evidence="7" id="KW-0472">Membrane</keyword>
<reference evidence="11" key="3">
    <citation type="submission" date="2015-06" db="UniProtKB">
        <authorList>
            <consortium name="EnsemblMetazoa"/>
        </authorList>
    </citation>
    <scope>IDENTIFICATION</scope>
</reference>
<keyword evidence="3" id="KW-0677">Repeat</keyword>
<dbReference type="KEGG" id="hro:HELRODRAFT_192080"/>
<dbReference type="InterPro" id="IPR024731">
    <property type="entry name" value="NELL2-like_EGF"/>
</dbReference>
<dbReference type="SMART" id="SM00179">
    <property type="entry name" value="EGF_CA"/>
    <property type="match status" value="1"/>
</dbReference>
<feature type="domain" description="TNFR-Cys" evidence="9">
    <location>
        <begin position="198"/>
        <end position="244"/>
    </location>
</feature>
<dbReference type="AlphaFoldDB" id="T1FTK2"/>
<dbReference type="SUPFAM" id="SSF57184">
    <property type="entry name" value="Growth factor receptor domain"/>
    <property type="match status" value="1"/>
</dbReference>
<dbReference type="CTD" id="20212149"/>
<evidence type="ECO:0000313" key="10">
    <source>
        <dbReference type="EMBL" id="ESO03018.1"/>
    </source>
</evidence>
<evidence type="ECO:0000256" key="3">
    <source>
        <dbReference type="ARBA" id="ARBA00022737"/>
    </source>
</evidence>
<organism evidence="11 12">
    <name type="scientific">Helobdella robusta</name>
    <name type="common">Californian leech</name>
    <dbReference type="NCBI Taxonomy" id="6412"/>
    <lineage>
        <taxon>Eukaryota</taxon>
        <taxon>Metazoa</taxon>
        <taxon>Spiralia</taxon>
        <taxon>Lophotrochozoa</taxon>
        <taxon>Annelida</taxon>
        <taxon>Clitellata</taxon>
        <taxon>Hirudinea</taxon>
        <taxon>Rhynchobdellida</taxon>
        <taxon>Glossiphoniidae</taxon>
        <taxon>Helobdella</taxon>
    </lineage>
</organism>
<sequence>MVMAGASHKEPSGTLPLLKKEERPTVRFSNQPPSTFKFLNTNILCVIGLLCCVCCAYSIYDEVEVNITVHIPIHLLKFRPEVFVRKQADVRTINNIKSHALLVDVYDLDDARLPNPTDLCRTNTHCDQSCDPINGQCICKRGYKLVGESKCEDVNECHTLDRPCHKHAHCRNTEGTHTCQCIIGYYGDGHQCHDCNDDCPPGTYEVQPCNNAPNSAKKCAKCSDSCKEGYYMTGQCQPRNDTFCKVCKPMCGNLDYESAPCAGSQNRQCKEMSSLSDPTTSANIFLEDLRDMVLVVSYQMQENKNDNMVPNVMPLTRKSGLQVRLTIKELNLAPIYRNVDHSQSKRQGDLDNQASLH</sequence>
<evidence type="ECO:0000259" key="9">
    <source>
        <dbReference type="PROSITE" id="PS50050"/>
    </source>
</evidence>
<evidence type="ECO:0000256" key="6">
    <source>
        <dbReference type="PROSITE-ProRule" id="PRU00206"/>
    </source>
</evidence>
<dbReference type="EMBL" id="KB096676">
    <property type="protein sequence ID" value="ESO03018.1"/>
    <property type="molecule type" value="Genomic_DNA"/>
</dbReference>
<reference evidence="12" key="1">
    <citation type="submission" date="2012-12" db="EMBL/GenBank/DDBJ databases">
        <authorList>
            <person name="Hellsten U."/>
            <person name="Grimwood J."/>
            <person name="Chapman J.A."/>
            <person name="Shapiro H."/>
            <person name="Aerts A."/>
            <person name="Otillar R.P."/>
            <person name="Terry A.Y."/>
            <person name="Boore J.L."/>
            <person name="Simakov O."/>
            <person name="Marletaz F."/>
            <person name="Cho S.-J."/>
            <person name="Edsinger-Gonzales E."/>
            <person name="Havlak P."/>
            <person name="Kuo D.-H."/>
            <person name="Larsson T."/>
            <person name="Lv J."/>
            <person name="Arendt D."/>
            <person name="Savage R."/>
            <person name="Osoegawa K."/>
            <person name="de Jong P."/>
            <person name="Lindberg D.R."/>
            <person name="Seaver E.C."/>
            <person name="Weisblat D.A."/>
            <person name="Putnam N.H."/>
            <person name="Grigoriev I.V."/>
            <person name="Rokhsar D.S."/>
        </authorList>
    </citation>
    <scope>NUCLEOTIDE SEQUENCE</scope>
</reference>
<evidence type="ECO:0000256" key="7">
    <source>
        <dbReference type="SAM" id="Phobius"/>
    </source>
</evidence>
<dbReference type="GeneID" id="20212149"/>
<keyword evidence="7" id="KW-1133">Transmembrane helix</keyword>
<evidence type="ECO:0000256" key="5">
    <source>
        <dbReference type="PROSITE-ProRule" id="PRU00076"/>
    </source>
</evidence>
<dbReference type="STRING" id="6412.T1FTK2"/>
<comment type="caution">
    <text evidence="5">Lacks conserved residue(s) required for the propagation of feature annotation.</text>
</comment>
<dbReference type="PROSITE" id="PS50026">
    <property type="entry name" value="EGF_3"/>
    <property type="match status" value="1"/>
</dbReference>
<evidence type="ECO:0000313" key="11">
    <source>
        <dbReference type="EnsemblMetazoa" id="HelroP192080"/>
    </source>
</evidence>
<dbReference type="InterPro" id="IPR001881">
    <property type="entry name" value="EGF-like_Ca-bd_dom"/>
</dbReference>
<accession>T1FTK2</accession>
<dbReference type="GO" id="GO:0005509">
    <property type="term" value="F:calcium ion binding"/>
    <property type="evidence" value="ECO:0007669"/>
    <property type="project" value="InterPro"/>
</dbReference>
<dbReference type="PROSITE" id="PS50050">
    <property type="entry name" value="TNFR_NGFR_2"/>
    <property type="match status" value="1"/>
</dbReference>
<dbReference type="InterPro" id="IPR001368">
    <property type="entry name" value="TNFR/NGFR_Cys_rich_reg"/>
</dbReference>
<name>T1FTK2_HELRO</name>
<protein>
    <recommendedName>
        <fullName evidence="13">EGF-like domain-containing protein</fullName>
    </recommendedName>
</protein>
<gene>
    <name evidence="11" type="primary">20212149</name>
    <name evidence="10" type="ORF">HELRODRAFT_192080</name>
</gene>
<dbReference type="Gene3D" id="2.10.25.10">
    <property type="entry name" value="Laminin"/>
    <property type="match status" value="1"/>
</dbReference>
<dbReference type="HOGENOM" id="CLU_776784_0_0_1"/>
<feature type="domain" description="EGF-like" evidence="8">
    <location>
        <begin position="153"/>
        <end position="193"/>
    </location>
</feature>
<dbReference type="SMART" id="SM00181">
    <property type="entry name" value="EGF"/>
    <property type="match status" value="3"/>
</dbReference>
<dbReference type="InterPro" id="IPR050751">
    <property type="entry name" value="ECM_structural_protein"/>
</dbReference>
<keyword evidence="2" id="KW-0732">Signal</keyword>
<dbReference type="FunFam" id="2.10.25.10:FF:000038">
    <property type="entry name" value="Fibrillin 2"/>
    <property type="match status" value="1"/>
</dbReference>
<dbReference type="CDD" id="cd00054">
    <property type="entry name" value="EGF_CA"/>
    <property type="match status" value="1"/>
</dbReference>
<dbReference type="EnsemblMetazoa" id="HelroT192080">
    <property type="protein sequence ID" value="HelroP192080"/>
    <property type="gene ID" value="HelroG192080"/>
</dbReference>
<evidence type="ECO:0000259" key="8">
    <source>
        <dbReference type="PROSITE" id="PS50026"/>
    </source>
</evidence>
<evidence type="ECO:0000256" key="1">
    <source>
        <dbReference type="ARBA" id="ARBA00022536"/>
    </source>
</evidence>
<keyword evidence="4 6" id="KW-1015">Disulfide bond</keyword>
<dbReference type="PANTHER" id="PTHR24034">
    <property type="entry name" value="EGF-LIKE DOMAIN-CONTAINING PROTEIN"/>
    <property type="match status" value="1"/>
</dbReference>